<dbReference type="GO" id="GO:0045892">
    <property type="term" value="P:negative regulation of DNA-templated transcription"/>
    <property type="evidence" value="ECO:0007669"/>
    <property type="project" value="TreeGrafter"/>
</dbReference>
<evidence type="ECO:0000313" key="13">
    <source>
        <dbReference type="EMBL" id="QKW48171.1"/>
    </source>
</evidence>
<dbReference type="InterPro" id="IPR003482">
    <property type="entry name" value="Whib"/>
</dbReference>
<evidence type="ECO:0000256" key="5">
    <source>
        <dbReference type="ARBA" id="ARBA00022723"/>
    </source>
</evidence>
<gene>
    <name evidence="13" type="ORF">HUT09_36980</name>
</gene>
<dbReference type="GO" id="GO:0047134">
    <property type="term" value="F:protein-disulfide reductase [NAD(P)H] activity"/>
    <property type="evidence" value="ECO:0007669"/>
    <property type="project" value="TreeGrafter"/>
</dbReference>
<dbReference type="EMBL" id="CP054928">
    <property type="protein sequence ID" value="QKW48171.1"/>
    <property type="molecule type" value="Genomic_DNA"/>
</dbReference>
<keyword evidence="13" id="KW-0614">Plasmid</keyword>
<protein>
    <submittedName>
        <fullName evidence="13">WhiB family transcriptional regulator</fullName>
    </submittedName>
</protein>
<accession>A0A7H8N1D9</accession>
<evidence type="ECO:0000256" key="8">
    <source>
        <dbReference type="ARBA" id="ARBA00023015"/>
    </source>
</evidence>
<keyword evidence="7" id="KW-0411">Iron-sulfur</keyword>
<evidence type="ECO:0000259" key="12">
    <source>
        <dbReference type="PROSITE" id="PS51674"/>
    </source>
</evidence>
<comment type="cofactor">
    <cofactor evidence="1">
        <name>[4Fe-4S] cluster</name>
        <dbReference type="ChEBI" id="CHEBI:49883"/>
    </cofactor>
</comment>
<evidence type="ECO:0000256" key="1">
    <source>
        <dbReference type="ARBA" id="ARBA00001966"/>
    </source>
</evidence>
<keyword evidence="5" id="KW-0479">Metal-binding</keyword>
<feature type="domain" description="4Fe-4S Wbl-type" evidence="12">
    <location>
        <begin position="3"/>
        <end position="71"/>
    </location>
</feature>
<name>A0A7H8N1D9_STRMI</name>
<dbReference type="AlphaFoldDB" id="A0A7H8N1D9"/>
<dbReference type="Proteomes" id="UP000509345">
    <property type="component" value="Plasmid unnamed2"/>
</dbReference>
<keyword evidence="8" id="KW-0805">Transcription regulation</keyword>
<reference evidence="13 14" key="1">
    <citation type="submission" date="2020-06" db="EMBL/GenBank/DDBJ databases">
        <title>Genome mining for natural products.</title>
        <authorList>
            <person name="Zhang B."/>
            <person name="Shi J."/>
            <person name="Ge H."/>
        </authorList>
    </citation>
    <scope>NUCLEOTIDE SEQUENCE [LARGE SCALE GENOMIC DNA]</scope>
    <source>
        <strain evidence="13 14">NA06532</strain>
        <plasmid evidence="13 14">unnamed2</plasmid>
    </source>
</reference>
<dbReference type="GO" id="GO:0046872">
    <property type="term" value="F:metal ion binding"/>
    <property type="evidence" value="ECO:0007669"/>
    <property type="project" value="UniProtKB-KW"/>
</dbReference>
<dbReference type="GO" id="GO:0051539">
    <property type="term" value="F:4 iron, 4 sulfur cluster binding"/>
    <property type="evidence" value="ECO:0007669"/>
    <property type="project" value="UniProtKB-KW"/>
</dbReference>
<evidence type="ECO:0000313" key="14">
    <source>
        <dbReference type="Proteomes" id="UP000509345"/>
    </source>
</evidence>
<comment type="subcellular location">
    <subcellularLocation>
        <location evidence="2">Cytoplasm</location>
    </subcellularLocation>
</comment>
<evidence type="ECO:0000256" key="4">
    <source>
        <dbReference type="ARBA" id="ARBA00022485"/>
    </source>
</evidence>
<proteinExistence type="inferred from homology"/>
<evidence type="ECO:0000256" key="9">
    <source>
        <dbReference type="ARBA" id="ARBA00023125"/>
    </source>
</evidence>
<keyword evidence="9" id="KW-0238">DNA-binding</keyword>
<geneLocation type="plasmid" evidence="13 14">
    <name>unnamed2</name>
</geneLocation>
<keyword evidence="4" id="KW-0004">4Fe-4S</keyword>
<evidence type="ECO:0000256" key="6">
    <source>
        <dbReference type="ARBA" id="ARBA00023004"/>
    </source>
</evidence>
<dbReference type="PROSITE" id="PS51674">
    <property type="entry name" value="4FE4S_WBL"/>
    <property type="match status" value="1"/>
</dbReference>
<dbReference type="GO" id="GO:0045454">
    <property type="term" value="P:cell redox homeostasis"/>
    <property type="evidence" value="ECO:0007669"/>
    <property type="project" value="TreeGrafter"/>
</dbReference>
<organism evidence="13 14">
    <name type="scientific">Streptomyces microflavus</name>
    <name type="common">Streptomyces lipmanii</name>
    <dbReference type="NCBI Taxonomy" id="1919"/>
    <lineage>
        <taxon>Bacteria</taxon>
        <taxon>Bacillati</taxon>
        <taxon>Actinomycetota</taxon>
        <taxon>Actinomycetes</taxon>
        <taxon>Kitasatosporales</taxon>
        <taxon>Streptomycetaceae</taxon>
        <taxon>Streptomyces</taxon>
    </lineage>
</organism>
<evidence type="ECO:0000256" key="11">
    <source>
        <dbReference type="ARBA" id="ARBA00023163"/>
    </source>
</evidence>
<sequence>MPACKSVDPDVFFPYPSEPGNGPTAAERVALGICAGCPVREWCLARDLEECPTTYQVVGVRGGMRQADRRALHVQRYGVRAPYRAGADR</sequence>
<keyword evidence="11" id="KW-0804">Transcription</keyword>
<dbReference type="GO" id="GO:0005737">
    <property type="term" value="C:cytoplasm"/>
    <property type="evidence" value="ECO:0007669"/>
    <property type="project" value="UniProtKB-SubCell"/>
</dbReference>
<keyword evidence="10" id="KW-1015">Disulfide bond</keyword>
<comment type="similarity">
    <text evidence="3">Belongs to the WhiB family.</text>
</comment>
<dbReference type="InterPro" id="IPR034768">
    <property type="entry name" value="4FE4S_WBL"/>
</dbReference>
<dbReference type="PANTHER" id="PTHR38839">
    <property type="entry name" value="TRANSCRIPTIONAL REGULATOR WHID-RELATED"/>
    <property type="match status" value="1"/>
</dbReference>
<dbReference type="Pfam" id="PF02467">
    <property type="entry name" value="Whib"/>
    <property type="match status" value="1"/>
</dbReference>
<evidence type="ECO:0000256" key="10">
    <source>
        <dbReference type="ARBA" id="ARBA00023157"/>
    </source>
</evidence>
<evidence type="ECO:0000256" key="7">
    <source>
        <dbReference type="ARBA" id="ARBA00023014"/>
    </source>
</evidence>
<keyword evidence="6" id="KW-0408">Iron</keyword>
<evidence type="ECO:0000256" key="3">
    <source>
        <dbReference type="ARBA" id="ARBA00006597"/>
    </source>
</evidence>
<evidence type="ECO:0000256" key="2">
    <source>
        <dbReference type="ARBA" id="ARBA00004496"/>
    </source>
</evidence>
<dbReference type="GO" id="GO:0003677">
    <property type="term" value="F:DNA binding"/>
    <property type="evidence" value="ECO:0007669"/>
    <property type="project" value="UniProtKB-KW"/>
</dbReference>